<feature type="transmembrane region" description="Helical" evidence="2">
    <location>
        <begin position="713"/>
        <end position="732"/>
    </location>
</feature>
<comment type="similarity">
    <text evidence="1">Belongs to the ABC-4 integral membrane protein family.</text>
</comment>
<keyword evidence="2" id="KW-0812">Transmembrane</keyword>
<name>K0YNZ0_9ACTO</name>
<evidence type="ECO:0000256" key="2">
    <source>
        <dbReference type="SAM" id="Phobius"/>
    </source>
</evidence>
<protein>
    <recommendedName>
        <fullName evidence="3">MacB-like periplasmic core domain-containing protein</fullName>
    </recommendedName>
</protein>
<dbReference type="EMBL" id="AGWP01000009">
    <property type="protein sequence ID" value="EJZ85123.1"/>
    <property type="molecule type" value="Genomic_DNA"/>
</dbReference>
<keyword evidence="2" id="KW-0472">Membrane</keyword>
<evidence type="ECO:0000313" key="5">
    <source>
        <dbReference type="Proteomes" id="UP000006075"/>
    </source>
</evidence>
<feature type="domain" description="MacB-like periplasmic core" evidence="3">
    <location>
        <begin position="27"/>
        <end position="123"/>
    </location>
</feature>
<organism evidence="4 5">
    <name type="scientific">Winkia neuii BV029A5</name>
    <dbReference type="NCBI Taxonomy" id="888439"/>
    <lineage>
        <taxon>Bacteria</taxon>
        <taxon>Bacillati</taxon>
        <taxon>Actinomycetota</taxon>
        <taxon>Actinomycetes</taxon>
        <taxon>Actinomycetales</taxon>
        <taxon>Actinomycetaceae</taxon>
        <taxon>Winkia</taxon>
    </lineage>
</organism>
<dbReference type="InterPro" id="IPR025857">
    <property type="entry name" value="MacB_PCD"/>
</dbReference>
<comment type="caution">
    <text evidence="4">The sequence shown here is derived from an EMBL/GenBank/DDBJ whole genome shotgun (WGS) entry which is preliminary data.</text>
</comment>
<proteinExistence type="inferred from homology"/>
<dbReference type="HOGENOM" id="CLU_372414_0_0_11"/>
<dbReference type="Proteomes" id="UP000006075">
    <property type="component" value="Unassembled WGS sequence"/>
</dbReference>
<gene>
    <name evidence="4" type="ORF">HMPREF9240_01610</name>
</gene>
<keyword evidence="5" id="KW-1185">Reference proteome</keyword>
<dbReference type="Pfam" id="PF12704">
    <property type="entry name" value="MacB_PCD"/>
    <property type="match status" value="1"/>
</dbReference>
<dbReference type="RefSeq" id="WP_004807808.1">
    <property type="nucleotide sequence ID" value="NZ_JH815217.1"/>
</dbReference>
<dbReference type="OrthoDB" id="9816704at2"/>
<feature type="transmembrane region" description="Helical" evidence="2">
    <location>
        <begin position="192"/>
        <end position="215"/>
    </location>
</feature>
<feature type="transmembrane region" description="Helical" evidence="2">
    <location>
        <begin position="626"/>
        <end position="649"/>
    </location>
</feature>
<evidence type="ECO:0000256" key="1">
    <source>
        <dbReference type="ARBA" id="ARBA00038076"/>
    </source>
</evidence>
<reference evidence="4 5" key="1">
    <citation type="submission" date="2012-07" db="EMBL/GenBank/DDBJ databases">
        <title>The Genome Sequence of Actinomyces neuii subsp. anitratus BVS029A5.</title>
        <authorList>
            <consortium name="The Broad Institute Genome Sequencing Platform"/>
            <person name="Earl A."/>
            <person name="Ward D."/>
            <person name="Feldgarden M."/>
            <person name="Gevers D."/>
            <person name="Saerens B."/>
            <person name="Vaneechoutte M."/>
            <person name="Walker B."/>
            <person name="Young S.K."/>
            <person name="Zeng Q."/>
            <person name="Gargeya S."/>
            <person name="Fitzgerald M."/>
            <person name="Haas B."/>
            <person name="Abouelleil A."/>
            <person name="Alvarado L."/>
            <person name="Arachchi H.M."/>
            <person name="Berlin A."/>
            <person name="Chapman S.B."/>
            <person name="Goldberg J."/>
            <person name="Griggs A."/>
            <person name="Gujja S."/>
            <person name="Hansen M."/>
            <person name="Howarth C."/>
            <person name="Imamovic A."/>
            <person name="Larimer J."/>
            <person name="McCowen C."/>
            <person name="Montmayeur A."/>
            <person name="Murphy C."/>
            <person name="Neiman D."/>
            <person name="Pearson M."/>
            <person name="Priest M."/>
            <person name="Roberts A."/>
            <person name="Saif S."/>
            <person name="Shea T."/>
            <person name="Sisk P."/>
            <person name="Sykes S."/>
            <person name="Wortman J."/>
            <person name="Nusbaum C."/>
            <person name="Birren B."/>
        </authorList>
    </citation>
    <scope>NUCLEOTIDE SEQUENCE [LARGE SCALE GENOMIC DNA]</scope>
    <source>
        <strain evidence="4 5">BVS029A5</strain>
    </source>
</reference>
<keyword evidence="2" id="KW-1133">Transmembrane helix</keyword>
<feature type="transmembrane region" description="Helical" evidence="2">
    <location>
        <begin position="236"/>
        <end position="264"/>
    </location>
</feature>
<feature type="transmembrane region" description="Helical" evidence="2">
    <location>
        <begin position="681"/>
        <end position="701"/>
    </location>
</feature>
<evidence type="ECO:0000259" key="3">
    <source>
        <dbReference type="Pfam" id="PF12704"/>
    </source>
</evidence>
<feature type="transmembrane region" description="Helical" evidence="2">
    <location>
        <begin position="326"/>
        <end position="348"/>
    </location>
</feature>
<dbReference type="AlphaFoldDB" id="K0YNZ0"/>
<feature type="transmembrane region" description="Helical" evidence="2">
    <location>
        <begin position="388"/>
        <end position="412"/>
    </location>
</feature>
<dbReference type="PATRIC" id="fig|888439.3.peg.1617"/>
<feature type="transmembrane region" description="Helical" evidence="2">
    <location>
        <begin position="354"/>
        <end position="376"/>
    </location>
</feature>
<feature type="transmembrane region" description="Helical" evidence="2">
    <location>
        <begin position="284"/>
        <end position="306"/>
    </location>
</feature>
<sequence length="746" mass="81976">MLHSNFVNTIEKDVYATYGGKQYRIGTTNSTSRARLLQNVNKKELLPVTRTSEIFERGTRSTSATVIHAGDNFAYGILIDGRRQRRNRQIVLSSATAKALQAEVGDRIRINNNTFDVVGIALLPAHISEQFAVQEMSEEEQQDATTWLTNVDPELNENLLSDTRLGLIRVNSVEGAVDYLLRGEKSALLNSWQVLSAVLLLATITLLVACINTANRAATTTIQALCSIGLERRQSWLLSAGMISFLLICSVTLGGLFAHLGMWLLCGYIGQSFDQLWTAYEPSSVYACYIRVFATILISSVILFVYHKWRNRRRHKPLVRVENSSLKTIVVFGVALLAIAAVAIWFAVTHTSILYFPSIIMAVTGAALLAYALSWVSIGKPLREAGMVTSAATITLAPMVAIAIAITTLVAISFQGHANALDYGKPDGDDYMTIEHVSPAHVAYLQKQFPDIMRNAVVFVLPDESQKLVRIASEKYTKCNNQGKSLTDCRGFIGILSFLNTQRSTLVQVGDSSPELRQSQGDSDFYILGFDNFSDKANILTQTNIGDKINYRIGQANLPDWIADPDNPRLKNAGILPGPDRWVYIPDFARKSLSRQTIFRRAASAVSPSIAITEPTSVNTSSLHKLSLAVLAVGFILSVVLIGTGLALARKRDTALRFVVNNYGGGDALLRNLRLRELSPYLCSIVVATIIGRLMSTPAVAGRGPTPHQISAGYFWLVPPVLLIVIFLAEAIRLPKNRHTLHSLEE</sequence>
<dbReference type="eggNOG" id="ENOG502ZQI3">
    <property type="taxonomic scope" value="Bacteria"/>
</dbReference>
<evidence type="ECO:0000313" key="4">
    <source>
        <dbReference type="EMBL" id="EJZ85123.1"/>
    </source>
</evidence>
<accession>K0YNZ0</accession>